<keyword evidence="3" id="KW-1185">Reference proteome</keyword>
<keyword evidence="1" id="KW-0175">Coiled coil</keyword>
<name>A0A0D7CB82_9ACTN</name>
<dbReference type="AlphaFoldDB" id="A0A0D7CB82"/>
<comment type="caution">
    <text evidence="2">The sequence shown here is derived from an EMBL/GenBank/DDBJ whole genome shotgun (WGS) entry which is preliminary data.</text>
</comment>
<evidence type="ECO:0000256" key="1">
    <source>
        <dbReference type="SAM" id="Coils"/>
    </source>
</evidence>
<gene>
    <name evidence="2" type="ORF">SNA_39575</name>
</gene>
<evidence type="ECO:0000313" key="2">
    <source>
        <dbReference type="EMBL" id="KIZ13534.1"/>
    </source>
</evidence>
<reference evidence="2 3" key="1">
    <citation type="submission" date="2014-09" db="EMBL/GenBank/DDBJ databases">
        <title>Draft genome sequence of Streptomyces natalensis ATCC 27448, producer of the antifungal pimaricin.</title>
        <authorList>
            <person name="Mendes M.V."/>
            <person name="Beites T."/>
            <person name="Pires S."/>
            <person name="Santos C.L."/>
            <person name="Moradas-Ferreira P."/>
        </authorList>
    </citation>
    <scope>NUCLEOTIDE SEQUENCE [LARGE SCALE GENOMIC DNA]</scope>
    <source>
        <strain evidence="2 3">ATCC 27448</strain>
    </source>
</reference>
<protein>
    <submittedName>
        <fullName evidence="2">Uncharacterized protein</fullName>
    </submittedName>
</protein>
<accession>A0A0D7CB82</accession>
<organism evidence="2 3">
    <name type="scientific">Streptomyces natalensis ATCC 27448</name>
    <dbReference type="NCBI Taxonomy" id="1240678"/>
    <lineage>
        <taxon>Bacteria</taxon>
        <taxon>Bacillati</taxon>
        <taxon>Actinomycetota</taxon>
        <taxon>Actinomycetes</taxon>
        <taxon>Kitasatosporales</taxon>
        <taxon>Streptomycetaceae</taxon>
        <taxon>Streptomyces</taxon>
    </lineage>
</organism>
<feature type="coiled-coil region" evidence="1">
    <location>
        <begin position="23"/>
        <end position="50"/>
    </location>
</feature>
<proteinExistence type="predicted"/>
<dbReference type="EMBL" id="JRKI01000063">
    <property type="protein sequence ID" value="KIZ13534.1"/>
    <property type="molecule type" value="Genomic_DNA"/>
</dbReference>
<sequence>MITAVSTLSAGAVTGGFAFWGTGRQAREQAQQAREERAEQRATRQREVRRDVYVRFLDLAVQVDQHMDFIWIEPGPSITAEKIEQMVELTRQLWKALPAVLLEGPPAVAEAARAFAGAVAEECDTLEEIAGNTGEHPLYVTSDGFTSLTDQRVNTQRRFIETARETLGGHLAPLDSQA</sequence>
<dbReference type="Proteomes" id="UP000032458">
    <property type="component" value="Unassembled WGS sequence"/>
</dbReference>
<dbReference type="PATRIC" id="fig|1240678.4.peg.8421"/>
<evidence type="ECO:0000313" key="3">
    <source>
        <dbReference type="Proteomes" id="UP000032458"/>
    </source>
</evidence>